<name>A0ABQ8V177_9AGAR</name>
<protein>
    <submittedName>
        <fullName evidence="1">Uncharacterized protein</fullName>
    </submittedName>
</protein>
<organism evidence="1 2">
    <name type="scientific">Lentinula lateritia</name>
    <dbReference type="NCBI Taxonomy" id="40482"/>
    <lineage>
        <taxon>Eukaryota</taxon>
        <taxon>Fungi</taxon>
        <taxon>Dikarya</taxon>
        <taxon>Basidiomycota</taxon>
        <taxon>Agaricomycotina</taxon>
        <taxon>Agaricomycetes</taxon>
        <taxon>Agaricomycetidae</taxon>
        <taxon>Agaricales</taxon>
        <taxon>Marasmiineae</taxon>
        <taxon>Omphalotaceae</taxon>
        <taxon>Lentinula</taxon>
    </lineage>
</organism>
<dbReference type="Pfam" id="PF14022">
    <property type="entry name" value="DUF4238"/>
    <property type="match status" value="1"/>
</dbReference>
<accession>A0ABQ8V177</accession>
<gene>
    <name evidence="1" type="ORF">C8R41DRAFT_634826</name>
</gene>
<evidence type="ECO:0000313" key="2">
    <source>
        <dbReference type="Proteomes" id="UP001150217"/>
    </source>
</evidence>
<keyword evidence="2" id="KW-1185">Reference proteome</keyword>
<sequence length="761" mass="86479">MVSPTPKISPAPKAPYHHAIPRFILRRFAHGPKKSKAQRNKEFRQTGVDPNYIWFYDIATGALTSQSVGSIYGVPDLYADSRAVNPQELERKFSFLERDAAKIIETIHTAEVANSSSRQVTMKREDLETLRKFLFLQHYRSARMSISYFDEGHPENAPVRDWIVKYKDTHHLNSSNDLWLHVLRYYLDTPAYLIQKHALDMYDKYGGFIEVHLMMQHRVDPNMEHYPALAYQNQAGMYFLCIWEAADGDEFILSNDGLGLWEGSINGAPCAHRLFVISPRTAIVLRSNFLRPGLASTDSLIVHSDFADINPPVPISNPLDLSDLELKTRSDSLMASRTREDVFRLPVFKLSHKHTQAMNSVVFTNAHKDGSITFLSRECMSRTLQAHCTNFEYRQDEYRYRSFLNVLGTLASVQSPQLQTIPLSVLTDIPEYHDVHEELYVLLMRITLGITASSSQYDTSVVVIETLSSKRTAFSVEHAELASSAIENCCSRLHISQLSPTTSEKSFILTRKSSTDKANALFEVMFAFLDMHRCPLDPIVDLQYCMAVVAVLQWAVKDGEAFEKIISFDNSPSGDLSTALKALRTQSLVESLQDLHPEDCLKQTVTHIAGGMIEYPSKYDRAYALYVQASKCSGDLFLDETKRLSSEVISRMKLMLKPPHADFKPNSEAALVEHLSKNKTKILFICLDQLFNTLGFPRTVSEGANTFESSIPILIREVVYVEILTWCAQNRHDFLDILFFAPGLRNVQDLRTLHLEDIIRQ</sequence>
<comment type="caution">
    <text evidence="1">The sequence shown here is derived from an EMBL/GenBank/DDBJ whole genome shotgun (WGS) entry which is preliminary data.</text>
</comment>
<proteinExistence type="predicted"/>
<reference evidence="1" key="1">
    <citation type="submission" date="2022-08" db="EMBL/GenBank/DDBJ databases">
        <title>A Global Phylogenomic Analysis of the Shiitake Genus Lentinula.</title>
        <authorList>
            <consortium name="DOE Joint Genome Institute"/>
            <person name="Sierra-Patev S."/>
            <person name="Min B."/>
            <person name="Naranjo-Ortiz M."/>
            <person name="Looney B."/>
            <person name="Konkel Z."/>
            <person name="Slot J.C."/>
            <person name="Sakamoto Y."/>
            <person name="Steenwyk J.L."/>
            <person name="Rokas A."/>
            <person name="Carro J."/>
            <person name="Camarero S."/>
            <person name="Ferreira P."/>
            <person name="Molpeceres G."/>
            <person name="Ruiz-Duenas F.J."/>
            <person name="Serrano A."/>
            <person name="Henrissat B."/>
            <person name="Drula E."/>
            <person name="Hughes K.W."/>
            <person name="Mata J.L."/>
            <person name="Ishikawa N.K."/>
            <person name="Vargas-Isla R."/>
            <person name="Ushijima S."/>
            <person name="Smith C.A."/>
            <person name="Ahrendt S."/>
            <person name="Andreopoulos W."/>
            <person name="He G."/>
            <person name="Labutti K."/>
            <person name="Lipzen A."/>
            <person name="Ng V."/>
            <person name="Riley R."/>
            <person name="Sandor L."/>
            <person name="Barry K."/>
            <person name="Martinez A.T."/>
            <person name="Xiao Y."/>
            <person name="Gibbons J.G."/>
            <person name="Terashima K."/>
            <person name="Grigoriev I.V."/>
            <person name="Hibbett D.S."/>
        </authorList>
    </citation>
    <scope>NUCLEOTIDE SEQUENCE</scope>
    <source>
        <strain evidence="1">RHP3577 ss4</strain>
    </source>
</reference>
<dbReference type="Proteomes" id="UP001150217">
    <property type="component" value="Unassembled WGS sequence"/>
</dbReference>
<dbReference type="InterPro" id="IPR025332">
    <property type="entry name" value="DUF4238"/>
</dbReference>
<evidence type="ECO:0000313" key="1">
    <source>
        <dbReference type="EMBL" id="KAJ4469001.1"/>
    </source>
</evidence>
<dbReference type="EMBL" id="JANVFT010000098">
    <property type="protein sequence ID" value="KAJ4469001.1"/>
    <property type="molecule type" value="Genomic_DNA"/>
</dbReference>